<dbReference type="HOGENOM" id="CLU_1622312_0_0_1"/>
<dbReference type="OMA" id="FDATACG"/>
<dbReference type="InterPro" id="IPR002110">
    <property type="entry name" value="Ankyrin_rpt"/>
</dbReference>
<dbReference type="PROSITE" id="PS50297">
    <property type="entry name" value="ANK_REP_REGION"/>
    <property type="match status" value="1"/>
</dbReference>
<dbReference type="SMART" id="SM00248">
    <property type="entry name" value="ANK"/>
    <property type="match status" value="3"/>
</dbReference>
<evidence type="ECO:0000256" key="1">
    <source>
        <dbReference type="ARBA" id="ARBA00022737"/>
    </source>
</evidence>
<dbReference type="SUPFAM" id="SSF48403">
    <property type="entry name" value="Ankyrin repeat"/>
    <property type="match status" value="1"/>
</dbReference>
<proteinExistence type="predicted"/>
<evidence type="ECO:0000313" key="4">
    <source>
        <dbReference type="EnsemblProtists" id="PYU1_T012573"/>
    </source>
</evidence>
<reference evidence="5" key="1">
    <citation type="journal article" date="2010" name="Genome Biol.">
        <title>Genome sequence of the necrotrophic plant pathogen Pythium ultimum reveals original pathogenicity mechanisms and effector repertoire.</title>
        <authorList>
            <person name="Levesque C.A."/>
            <person name="Brouwer H."/>
            <person name="Cano L."/>
            <person name="Hamilton J.P."/>
            <person name="Holt C."/>
            <person name="Huitema E."/>
            <person name="Raffaele S."/>
            <person name="Robideau G.P."/>
            <person name="Thines M."/>
            <person name="Win J."/>
            <person name="Zerillo M.M."/>
            <person name="Beakes G.W."/>
            <person name="Boore J.L."/>
            <person name="Busam D."/>
            <person name="Dumas B."/>
            <person name="Ferriera S."/>
            <person name="Fuerstenberg S.I."/>
            <person name="Gachon C.M."/>
            <person name="Gaulin E."/>
            <person name="Govers F."/>
            <person name="Grenville-Briggs L."/>
            <person name="Horner N."/>
            <person name="Hostetler J."/>
            <person name="Jiang R.H."/>
            <person name="Johnson J."/>
            <person name="Krajaejun T."/>
            <person name="Lin H."/>
            <person name="Meijer H.J."/>
            <person name="Moore B."/>
            <person name="Morris P."/>
            <person name="Phuntmart V."/>
            <person name="Puiu D."/>
            <person name="Shetty J."/>
            <person name="Stajich J.E."/>
            <person name="Tripathy S."/>
            <person name="Wawra S."/>
            <person name="van West P."/>
            <person name="Whitty B.R."/>
            <person name="Coutinho P.M."/>
            <person name="Henrissat B."/>
            <person name="Martin F."/>
            <person name="Thomas P.D."/>
            <person name="Tyler B.M."/>
            <person name="De Vries R.P."/>
            <person name="Kamoun S."/>
            <person name="Yandell M."/>
            <person name="Tisserat N."/>
            <person name="Buell C.R."/>
        </authorList>
    </citation>
    <scope>NUCLEOTIDE SEQUENCE</scope>
    <source>
        <strain evidence="5">DAOM:BR144</strain>
    </source>
</reference>
<feature type="repeat" description="ANK" evidence="3">
    <location>
        <begin position="108"/>
        <end position="140"/>
    </location>
</feature>
<evidence type="ECO:0000256" key="2">
    <source>
        <dbReference type="ARBA" id="ARBA00023043"/>
    </source>
</evidence>
<dbReference type="PANTHER" id="PTHR24166">
    <property type="entry name" value="ROLLING PEBBLES, ISOFORM B"/>
    <property type="match status" value="1"/>
</dbReference>
<protein>
    <submittedName>
        <fullName evidence="4">Uncharacterized protein</fullName>
    </submittedName>
</protein>
<keyword evidence="5" id="KW-1185">Reference proteome</keyword>
<reference evidence="4" key="3">
    <citation type="submission" date="2015-02" db="UniProtKB">
        <authorList>
            <consortium name="EnsemblProtists"/>
        </authorList>
    </citation>
    <scope>IDENTIFICATION</scope>
    <source>
        <strain evidence="4">DAOM BR144</strain>
    </source>
</reference>
<organism evidence="4 5">
    <name type="scientific">Globisporangium ultimum (strain ATCC 200006 / CBS 805.95 / DAOM BR144)</name>
    <name type="common">Pythium ultimum</name>
    <dbReference type="NCBI Taxonomy" id="431595"/>
    <lineage>
        <taxon>Eukaryota</taxon>
        <taxon>Sar</taxon>
        <taxon>Stramenopiles</taxon>
        <taxon>Oomycota</taxon>
        <taxon>Peronosporomycetes</taxon>
        <taxon>Pythiales</taxon>
        <taxon>Pythiaceae</taxon>
        <taxon>Globisporangium</taxon>
    </lineage>
</organism>
<dbReference type="PROSITE" id="PS50088">
    <property type="entry name" value="ANK_REPEAT"/>
    <property type="match status" value="2"/>
</dbReference>
<dbReference type="eggNOG" id="KOG0504">
    <property type="taxonomic scope" value="Eukaryota"/>
</dbReference>
<keyword evidence="2 3" id="KW-0040">ANK repeat</keyword>
<dbReference type="PANTHER" id="PTHR24166:SF48">
    <property type="entry name" value="PROTEIN VAPYRIN"/>
    <property type="match status" value="1"/>
</dbReference>
<evidence type="ECO:0000313" key="5">
    <source>
        <dbReference type="Proteomes" id="UP000019132"/>
    </source>
</evidence>
<sequence>MTRQEHTEASALEGEPAQPEHINTIAATAEDDSIDTLVEQDVIATDLFDATACGDMNTVRALIERSAPINAMHQSGKRPIHVAAHNGHADVVGLLALNNVSIDELDVEGKTQLFCEAECGSLKGIAFLLANGAEVNKRDHEFKTALFAAVQNGHLDAVNKKRSY</sequence>
<reference evidence="5" key="2">
    <citation type="submission" date="2010-04" db="EMBL/GenBank/DDBJ databases">
        <authorList>
            <person name="Buell R."/>
            <person name="Hamilton J."/>
            <person name="Hostetler J."/>
        </authorList>
    </citation>
    <scope>NUCLEOTIDE SEQUENCE [LARGE SCALE GENOMIC DNA]</scope>
    <source>
        <strain evidence="5">DAOM:BR144</strain>
    </source>
</reference>
<dbReference type="AlphaFoldDB" id="K3X5S4"/>
<keyword evidence="1" id="KW-0677">Repeat</keyword>
<dbReference type="VEuPathDB" id="FungiDB:PYU1_G012547"/>
<dbReference type="PRINTS" id="PR01415">
    <property type="entry name" value="ANKYRIN"/>
</dbReference>
<feature type="repeat" description="ANK" evidence="3">
    <location>
        <begin position="75"/>
        <end position="107"/>
    </location>
</feature>
<evidence type="ECO:0000256" key="3">
    <source>
        <dbReference type="PROSITE-ProRule" id="PRU00023"/>
    </source>
</evidence>
<dbReference type="InterPro" id="IPR050889">
    <property type="entry name" value="Dendritic_Spine_Reg/Scaffold"/>
</dbReference>
<dbReference type="InParanoid" id="K3X5S4"/>
<dbReference type="InterPro" id="IPR036770">
    <property type="entry name" value="Ankyrin_rpt-contain_sf"/>
</dbReference>
<dbReference type="Pfam" id="PF12796">
    <property type="entry name" value="Ank_2"/>
    <property type="match status" value="1"/>
</dbReference>
<dbReference type="Proteomes" id="UP000019132">
    <property type="component" value="Unassembled WGS sequence"/>
</dbReference>
<dbReference type="STRING" id="431595.K3X5S4"/>
<name>K3X5S4_GLOUD</name>
<dbReference type="EnsemblProtists" id="PYU1_T012573">
    <property type="protein sequence ID" value="PYU1_T012573"/>
    <property type="gene ID" value="PYU1_G012547"/>
</dbReference>
<accession>K3X5S4</accession>
<dbReference type="Gene3D" id="1.25.40.20">
    <property type="entry name" value="Ankyrin repeat-containing domain"/>
    <property type="match status" value="1"/>
</dbReference>
<dbReference type="EMBL" id="GL376612">
    <property type="status" value="NOT_ANNOTATED_CDS"/>
    <property type="molecule type" value="Genomic_DNA"/>
</dbReference>